<keyword evidence="4" id="KW-0482">Metalloprotease</keyword>
<evidence type="ECO:0000256" key="1">
    <source>
        <dbReference type="ARBA" id="ARBA00022670"/>
    </source>
</evidence>
<dbReference type="Pfam" id="PF00557">
    <property type="entry name" value="Peptidase_M24"/>
    <property type="match status" value="1"/>
</dbReference>
<keyword evidence="2 5" id="KW-0479">Metal-binding</keyword>
<dbReference type="PANTHER" id="PTHR46112">
    <property type="entry name" value="AMINOPEPTIDASE"/>
    <property type="match status" value="1"/>
</dbReference>
<keyword evidence="3" id="KW-0378">Hydrolase</keyword>
<protein>
    <submittedName>
        <fullName evidence="8">Xaa-Pro dipeptidase</fullName>
    </submittedName>
</protein>
<dbReference type="EMBL" id="SMCS01000005">
    <property type="protein sequence ID" value="TCV93398.1"/>
    <property type="molecule type" value="Genomic_DNA"/>
</dbReference>
<dbReference type="AlphaFoldDB" id="A0A4R3YPA7"/>
<dbReference type="InterPro" id="IPR001131">
    <property type="entry name" value="Peptidase_M24B_aminopep-P_CS"/>
</dbReference>
<dbReference type="Gene3D" id="3.90.230.10">
    <property type="entry name" value="Creatinase/methionine aminopeptidase superfamily"/>
    <property type="match status" value="1"/>
</dbReference>
<accession>A0A4R3YPA7</accession>
<evidence type="ECO:0000259" key="7">
    <source>
        <dbReference type="Pfam" id="PF01321"/>
    </source>
</evidence>
<dbReference type="Gene3D" id="3.40.350.10">
    <property type="entry name" value="Creatinase/prolidase N-terminal domain"/>
    <property type="match status" value="1"/>
</dbReference>
<keyword evidence="1" id="KW-0645">Protease</keyword>
<evidence type="ECO:0000256" key="5">
    <source>
        <dbReference type="RuleBase" id="RU000590"/>
    </source>
</evidence>
<dbReference type="SUPFAM" id="SSF55920">
    <property type="entry name" value="Creatinase/aminopeptidase"/>
    <property type="match status" value="1"/>
</dbReference>
<dbReference type="OrthoDB" id="9761809at2"/>
<proteinExistence type="inferred from homology"/>
<dbReference type="PANTHER" id="PTHR46112:SF3">
    <property type="entry name" value="AMINOPEPTIDASE YPDF"/>
    <property type="match status" value="1"/>
</dbReference>
<comment type="similarity">
    <text evidence="5">Belongs to the peptidase M24B family.</text>
</comment>
<evidence type="ECO:0000259" key="6">
    <source>
        <dbReference type="Pfam" id="PF00557"/>
    </source>
</evidence>
<dbReference type="PROSITE" id="PS00491">
    <property type="entry name" value="PROLINE_PEPTIDASE"/>
    <property type="match status" value="1"/>
</dbReference>
<feature type="domain" description="Peptidase M24" evidence="6">
    <location>
        <begin position="175"/>
        <end position="381"/>
    </location>
</feature>
<dbReference type="Proteomes" id="UP000295645">
    <property type="component" value="Unassembled WGS sequence"/>
</dbReference>
<dbReference type="GO" id="GO:0008237">
    <property type="term" value="F:metallopeptidase activity"/>
    <property type="evidence" value="ECO:0007669"/>
    <property type="project" value="UniProtKB-KW"/>
</dbReference>
<feature type="domain" description="Creatinase N-terminal" evidence="7">
    <location>
        <begin position="35"/>
        <end position="166"/>
    </location>
</feature>
<evidence type="ECO:0000256" key="2">
    <source>
        <dbReference type="ARBA" id="ARBA00022723"/>
    </source>
</evidence>
<dbReference type="SUPFAM" id="SSF53092">
    <property type="entry name" value="Creatinase/prolidase N-terminal domain"/>
    <property type="match status" value="1"/>
</dbReference>
<dbReference type="InterPro" id="IPR050659">
    <property type="entry name" value="Peptidase_M24B"/>
</dbReference>
<dbReference type="Pfam" id="PF01321">
    <property type="entry name" value="Creatinase_N"/>
    <property type="match status" value="1"/>
</dbReference>
<dbReference type="InterPro" id="IPR029149">
    <property type="entry name" value="Creatin/AminoP/Spt16_N"/>
</dbReference>
<dbReference type="InterPro" id="IPR000994">
    <property type="entry name" value="Pept_M24"/>
</dbReference>
<dbReference type="RefSeq" id="WP_132145161.1">
    <property type="nucleotide sequence ID" value="NZ_SMCS01000005.1"/>
</dbReference>
<name>A0A4R3YPA7_9GAMM</name>
<gene>
    <name evidence="8" type="ORF">EC912_105259</name>
</gene>
<evidence type="ECO:0000313" key="9">
    <source>
        <dbReference type="Proteomes" id="UP000295645"/>
    </source>
</evidence>
<evidence type="ECO:0000256" key="4">
    <source>
        <dbReference type="ARBA" id="ARBA00023049"/>
    </source>
</evidence>
<evidence type="ECO:0000256" key="3">
    <source>
        <dbReference type="ARBA" id="ARBA00022801"/>
    </source>
</evidence>
<sequence>MTRSIDNAFLREALLDIPRWAHPAPAITVDERKQRLARARQLMVQAGVDSLLIGAGQSLRYFTGISWGMIERLLGMVLTLEGDPVLICPAFEAGSLDAAVEIDVDVRLWQEHESPYDLVAGVLRENGSRKLAIDPALPFTMVDALKHATRSVSFVNAASIVDGCRMLKSSAELALMRQAKQMTLEVQRRAQGILHKGIAASTVRRYIDEAHRAIGSEGSTFCIVLFGPSTAYPHGLPSDDVLAQGDMVLIDTGCAVQGYNSDITRSYVFGEPTRLQRDMWNLEKEAQQAAFDAARPGEPCERADQAARAVVERAGLGPDYQLPGVPHRTGHGIGLSVHEAPYLVRGDRTEMQPGMCFSNEPMIVVPGEFGVRLEDHFFVTATGAEWFTERSASIDKPFS</sequence>
<dbReference type="InterPro" id="IPR000587">
    <property type="entry name" value="Creatinase_N"/>
</dbReference>
<dbReference type="GO" id="GO:0006508">
    <property type="term" value="P:proteolysis"/>
    <property type="evidence" value="ECO:0007669"/>
    <property type="project" value="UniProtKB-KW"/>
</dbReference>
<dbReference type="InterPro" id="IPR036005">
    <property type="entry name" value="Creatinase/aminopeptidase-like"/>
</dbReference>
<keyword evidence="9" id="KW-1185">Reference proteome</keyword>
<organism evidence="8 9">
    <name type="scientific">Luteibacter rhizovicinus</name>
    <dbReference type="NCBI Taxonomy" id="242606"/>
    <lineage>
        <taxon>Bacteria</taxon>
        <taxon>Pseudomonadati</taxon>
        <taxon>Pseudomonadota</taxon>
        <taxon>Gammaproteobacteria</taxon>
        <taxon>Lysobacterales</taxon>
        <taxon>Rhodanobacteraceae</taxon>
        <taxon>Luteibacter</taxon>
    </lineage>
</organism>
<dbReference type="GO" id="GO:0046872">
    <property type="term" value="F:metal ion binding"/>
    <property type="evidence" value="ECO:0007669"/>
    <property type="project" value="UniProtKB-KW"/>
</dbReference>
<evidence type="ECO:0000313" key="8">
    <source>
        <dbReference type="EMBL" id="TCV93398.1"/>
    </source>
</evidence>
<comment type="caution">
    <text evidence="8">The sequence shown here is derived from an EMBL/GenBank/DDBJ whole genome shotgun (WGS) entry which is preliminary data.</text>
</comment>
<reference evidence="8 9" key="1">
    <citation type="submission" date="2019-03" db="EMBL/GenBank/DDBJ databases">
        <title>Above-ground endophytic microbial communities from plants in different locations in the United States.</title>
        <authorList>
            <person name="Frank C."/>
        </authorList>
    </citation>
    <scope>NUCLEOTIDE SEQUENCE [LARGE SCALE GENOMIC DNA]</scope>
    <source>
        <strain evidence="8 9">LP_13_YM</strain>
    </source>
</reference>